<dbReference type="AlphaFoldDB" id="A0A0C3C789"/>
<dbReference type="GO" id="GO:0090575">
    <property type="term" value="C:RNA polymerase II transcription regulator complex"/>
    <property type="evidence" value="ECO:0007669"/>
    <property type="project" value="TreeGrafter"/>
</dbReference>
<protein>
    <recommendedName>
        <fullName evidence="8">Putative transcription factor kapC</fullName>
    </recommendedName>
</protein>
<accession>A0A0C3C789</accession>
<dbReference type="PROSITE" id="PS50217">
    <property type="entry name" value="BZIP"/>
    <property type="match status" value="1"/>
</dbReference>
<comment type="function">
    <text evidence="1">Putative transcription factor.</text>
</comment>
<evidence type="ECO:0000313" key="12">
    <source>
        <dbReference type="Proteomes" id="UP000054321"/>
    </source>
</evidence>
<keyword evidence="6" id="KW-0804">Transcription</keyword>
<evidence type="ECO:0000256" key="4">
    <source>
        <dbReference type="ARBA" id="ARBA00023015"/>
    </source>
</evidence>
<gene>
    <name evidence="11" type="ORF">OIDMADRAFT_82992</name>
</gene>
<evidence type="ECO:0000256" key="7">
    <source>
        <dbReference type="ARBA" id="ARBA00023242"/>
    </source>
</evidence>
<dbReference type="GO" id="GO:0001228">
    <property type="term" value="F:DNA-binding transcription activator activity, RNA polymerase II-specific"/>
    <property type="evidence" value="ECO:0007669"/>
    <property type="project" value="TreeGrafter"/>
</dbReference>
<proteinExistence type="inferred from homology"/>
<evidence type="ECO:0000313" key="11">
    <source>
        <dbReference type="EMBL" id="KIM94758.1"/>
    </source>
</evidence>
<dbReference type="PANTHER" id="PTHR40621">
    <property type="entry name" value="TRANSCRIPTION FACTOR KAPC-RELATED"/>
    <property type="match status" value="1"/>
</dbReference>
<name>A0A0C3C789_OIDMZ</name>
<dbReference type="PANTHER" id="PTHR40621:SF11">
    <property type="entry name" value="TRANSCRIPTION FACTOR KAPC-RELATED"/>
    <property type="match status" value="1"/>
</dbReference>
<feature type="non-terminal residue" evidence="11">
    <location>
        <position position="96"/>
    </location>
</feature>
<dbReference type="InParanoid" id="A0A0C3C789"/>
<keyword evidence="7" id="KW-0539">Nucleus</keyword>
<feature type="region of interest" description="Disordered" evidence="9">
    <location>
        <begin position="1"/>
        <end position="55"/>
    </location>
</feature>
<dbReference type="SMART" id="SM00338">
    <property type="entry name" value="BRLZ"/>
    <property type="match status" value="1"/>
</dbReference>
<dbReference type="GO" id="GO:0000976">
    <property type="term" value="F:transcription cis-regulatory region binding"/>
    <property type="evidence" value="ECO:0007669"/>
    <property type="project" value="InterPro"/>
</dbReference>
<feature type="domain" description="BZIP" evidence="10">
    <location>
        <begin position="37"/>
        <end position="95"/>
    </location>
</feature>
<dbReference type="Proteomes" id="UP000054321">
    <property type="component" value="Unassembled WGS sequence"/>
</dbReference>
<keyword evidence="12" id="KW-1185">Reference proteome</keyword>
<evidence type="ECO:0000256" key="9">
    <source>
        <dbReference type="SAM" id="MobiDB-lite"/>
    </source>
</evidence>
<dbReference type="HOGENOM" id="CLU_2365303_0_0_1"/>
<reference evidence="11 12" key="1">
    <citation type="submission" date="2014-04" db="EMBL/GenBank/DDBJ databases">
        <authorList>
            <consortium name="DOE Joint Genome Institute"/>
            <person name="Kuo A."/>
            <person name="Martino E."/>
            <person name="Perotto S."/>
            <person name="Kohler A."/>
            <person name="Nagy L.G."/>
            <person name="Floudas D."/>
            <person name="Copeland A."/>
            <person name="Barry K.W."/>
            <person name="Cichocki N."/>
            <person name="Veneault-Fourrey C."/>
            <person name="LaButti K."/>
            <person name="Lindquist E.A."/>
            <person name="Lipzen A."/>
            <person name="Lundell T."/>
            <person name="Morin E."/>
            <person name="Murat C."/>
            <person name="Sun H."/>
            <person name="Tunlid A."/>
            <person name="Henrissat B."/>
            <person name="Grigoriev I.V."/>
            <person name="Hibbett D.S."/>
            <person name="Martin F."/>
            <person name="Nordberg H.P."/>
            <person name="Cantor M.N."/>
            <person name="Hua S.X."/>
        </authorList>
    </citation>
    <scope>NUCLEOTIDE SEQUENCE [LARGE SCALE GENOMIC DNA]</scope>
    <source>
        <strain evidence="11 12">Zn</strain>
    </source>
</reference>
<evidence type="ECO:0000256" key="5">
    <source>
        <dbReference type="ARBA" id="ARBA00023125"/>
    </source>
</evidence>
<dbReference type="InterPro" id="IPR046347">
    <property type="entry name" value="bZIP_sf"/>
</dbReference>
<dbReference type="InterPro" id="IPR050936">
    <property type="entry name" value="AP-1-like"/>
</dbReference>
<evidence type="ECO:0000256" key="6">
    <source>
        <dbReference type="ARBA" id="ARBA00023163"/>
    </source>
</evidence>
<comment type="similarity">
    <text evidence="3">Belongs to the bZIP family.</text>
</comment>
<dbReference type="Gene3D" id="1.20.5.170">
    <property type="match status" value="1"/>
</dbReference>
<comment type="subcellular location">
    <subcellularLocation>
        <location evidence="2">Nucleus</location>
    </subcellularLocation>
</comment>
<dbReference type="STRING" id="913774.A0A0C3C789"/>
<dbReference type="CDD" id="cd14688">
    <property type="entry name" value="bZIP_YAP"/>
    <property type="match status" value="1"/>
</dbReference>
<evidence type="ECO:0000259" key="10">
    <source>
        <dbReference type="PROSITE" id="PS50217"/>
    </source>
</evidence>
<evidence type="ECO:0000256" key="2">
    <source>
        <dbReference type="ARBA" id="ARBA00004123"/>
    </source>
</evidence>
<dbReference type="SUPFAM" id="SSF57959">
    <property type="entry name" value="Leucine zipper domain"/>
    <property type="match status" value="1"/>
</dbReference>
<reference evidence="12" key="2">
    <citation type="submission" date="2015-01" db="EMBL/GenBank/DDBJ databases">
        <title>Evolutionary Origins and Diversification of the Mycorrhizal Mutualists.</title>
        <authorList>
            <consortium name="DOE Joint Genome Institute"/>
            <consortium name="Mycorrhizal Genomics Consortium"/>
            <person name="Kohler A."/>
            <person name="Kuo A."/>
            <person name="Nagy L.G."/>
            <person name="Floudas D."/>
            <person name="Copeland A."/>
            <person name="Barry K.W."/>
            <person name="Cichocki N."/>
            <person name="Veneault-Fourrey C."/>
            <person name="LaButti K."/>
            <person name="Lindquist E.A."/>
            <person name="Lipzen A."/>
            <person name="Lundell T."/>
            <person name="Morin E."/>
            <person name="Murat C."/>
            <person name="Riley R."/>
            <person name="Ohm R."/>
            <person name="Sun H."/>
            <person name="Tunlid A."/>
            <person name="Henrissat B."/>
            <person name="Grigoriev I.V."/>
            <person name="Hibbett D.S."/>
            <person name="Martin F."/>
        </authorList>
    </citation>
    <scope>NUCLEOTIDE SEQUENCE [LARGE SCALE GENOMIC DNA]</scope>
    <source>
        <strain evidence="12">Zn</strain>
    </source>
</reference>
<organism evidence="11 12">
    <name type="scientific">Oidiodendron maius (strain Zn)</name>
    <dbReference type="NCBI Taxonomy" id="913774"/>
    <lineage>
        <taxon>Eukaryota</taxon>
        <taxon>Fungi</taxon>
        <taxon>Dikarya</taxon>
        <taxon>Ascomycota</taxon>
        <taxon>Pezizomycotina</taxon>
        <taxon>Leotiomycetes</taxon>
        <taxon>Leotiomycetes incertae sedis</taxon>
        <taxon>Myxotrichaceae</taxon>
        <taxon>Oidiodendron</taxon>
    </lineage>
</organism>
<dbReference type="Pfam" id="PF00170">
    <property type="entry name" value="bZIP_1"/>
    <property type="match status" value="1"/>
</dbReference>
<keyword evidence="5" id="KW-0238">DNA-binding</keyword>
<keyword evidence="4" id="KW-0805">Transcription regulation</keyword>
<sequence>MGSIPVDFEIEGLHETQSGKRKTDGRDNVTSSHVLSRRRAQNRVSQRAFRSRKQKRMKEMEEELTTLQERHNELAKSYEALQMEYSLMKQQLGELQ</sequence>
<feature type="compositionally biased region" description="Basic and acidic residues" evidence="9">
    <location>
        <begin position="11"/>
        <end position="27"/>
    </location>
</feature>
<dbReference type="InterPro" id="IPR004827">
    <property type="entry name" value="bZIP"/>
</dbReference>
<evidence type="ECO:0000256" key="1">
    <source>
        <dbReference type="ARBA" id="ARBA00004049"/>
    </source>
</evidence>
<evidence type="ECO:0000256" key="8">
    <source>
        <dbReference type="ARBA" id="ARBA00044067"/>
    </source>
</evidence>
<dbReference type="EMBL" id="KN832889">
    <property type="protein sequence ID" value="KIM94758.1"/>
    <property type="molecule type" value="Genomic_DNA"/>
</dbReference>
<evidence type="ECO:0000256" key="3">
    <source>
        <dbReference type="ARBA" id="ARBA00007163"/>
    </source>
</evidence>